<protein>
    <submittedName>
        <fullName evidence="1">Uncharacterized protein</fullName>
    </submittedName>
</protein>
<dbReference type="EMBL" id="UINC01029566">
    <property type="protein sequence ID" value="SVB12497.1"/>
    <property type="molecule type" value="Genomic_DNA"/>
</dbReference>
<reference evidence="1" key="1">
    <citation type="submission" date="2018-05" db="EMBL/GenBank/DDBJ databases">
        <authorList>
            <person name="Lanie J.A."/>
            <person name="Ng W.-L."/>
            <person name="Kazmierczak K.M."/>
            <person name="Andrzejewski T.M."/>
            <person name="Davidsen T.M."/>
            <person name="Wayne K.J."/>
            <person name="Tettelin H."/>
            <person name="Glass J.I."/>
            <person name="Rusch D."/>
            <person name="Podicherti R."/>
            <person name="Tsui H.-C.T."/>
            <person name="Winkler M.E."/>
        </authorList>
    </citation>
    <scope>NUCLEOTIDE SEQUENCE</scope>
</reference>
<dbReference type="Pfam" id="PF08894">
    <property type="entry name" value="DUF1838"/>
    <property type="match status" value="1"/>
</dbReference>
<gene>
    <name evidence="1" type="ORF">METZ01_LOCUS165351</name>
</gene>
<feature type="non-terminal residue" evidence="1">
    <location>
        <position position="1"/>
    </location>
</feature>
<accession>A0A382BH35</accession>
<evidence type="ECO:0000313" key="1">
    <source>
        <dbReference type="EMBL" id="SVB12497.1"/>
    </source>
</evidence>
<proteinExistence type="predicted"/>
<organism evidence="1">
    <name type="scientific">marine metagenome</name>
    <dbReference type="NCBI Taxonomy" id="408172"/>
    <lineage>
        <taxon>unclassified sequences</taxon>
        <taxon>metagenomes</taxon>
        <taxon>ecological metagenomes</taxon>
    </lineage>
</organism>
<name>A0A382BH35_9ZZZZ</name>
<sequence length="165" mass="17927">TNKVVKVPEQRLGPFPVMLTSSGVEIDAGSTFAEINLKTRLGPAIVEGDNIWLREDSTAKVDSDLPMMGKHVYNELVTYRGRVSDVNNPDLAAAPAEVIYQSVTSWRAWFQSDGVPGHTTARATGRKVFSVDQLPTDYLAAAQMRHPEIIKDPAAALDAPLSATH</sequence>
<dbReference type="AlphaFoldDB" id="A0A382BH35"/>
<dbReference type="InterPro" id="IPR014990">
    <property type="entry name" value="DUF1838"/>
</dbReference>